<dbReference type="EMBL" id="JAKNAP010000020">
    <property type="protein sequence ID" value="MDE1357191.1"/>
    <property type="molecule type" value="Genomic_DNA"/>
</dbReference>
<dbReference type="Proteomes" id="UP001140978">
    <property type="component" value="Unassembled WGS sequence"/>
</dbReference>
<protein>
    <submittedName>
        <fullName evidence="6">Flagellar brake protein</fullName>
    </submittedName>
    <submittedName>
        <fullName evidence="8">PilZ domain-containing protein</fullName>
    </submittedName>
</protein>
<dbReference type="Pfam" id="PF12945">
    <property type="entry name" value="PilZNR"/>
    <property type="match status" value="1"/>
</dbReference>
<evidence type="ECO:0000256" key="1">
    <source>
        <dbReference type="ARBA" id="ARBA00022636"/>
    </source>
</evidence>
<dbReference type="RefSeq" id="WP_171980453.1">
    <property type="nucleotide sequence ID" value="NZ_CALYLG010000242.1"/>
</dbReference>
<keyword evidence="3" id="KW-0975">Bacterial flagellum</keyword>
<evidence type="ECO:0000256" key="3">
    <source>
        <dbReference type="ARBA" id="ARBA00023143"/>
    </source>
</evidence>
<gene>
    <name evidence="7" type="ORF">L9W73_07735</name>
    <name evidence="6" type="ORF">L9X51_04510</name>
    <name evidence="8" type="ORF">PYE67_16605</name>
</gene>
<evidence type="ECO:0000256" key="2">
    <source>
        <dbReference type="ARBA" id="ARBA00022741"/>
    </source>
</evidence>
<evidence type="ECO:0000313" key="7">
    <source>
        <dbReference type="EMBL" id="MDE1357191.1"/>
    </source>
</evidence>
<keyword evidence="6" id="KW-0282">Flagellum</keyword>
<keyword evidence="2" id="KW-0547">Nucleotide-binding</keyword>
<dbReference type="GO" id="GO:0035438">
    <property type="term" value="F:cyclic-di-GMP binding"/>
    <property type="evidence" value="ECO:0007669"/>
    <property type="project" value="InterPro"/>
</dbReference>
<name>A0A9X4F6E9_9VIBR</name>
<evidence type="ECO:0000259" key="4">
    <source>
        <dbReference type="Pfam" id="PF07238"/>
    </source>
</evidence>
<evidence type="ECO:0000313" key="6">
    <source>
        <dbReference type="EMBL" id="MDE1345699.1"/>
    </source>
</evidence>
<dbReference type="Gene3D" id="2.30.110.10">
    <property type="entry name" value="Electron Transport, Fmn-binding Protein, Chain A"/>
    <property type="match status" value="1"/>
</dbReference>
<dbReference type="EMBL" id="CP118712">
    <property type="protein sequence ID" value="WGK87721.1"/>
    <property type="molecule type" value="Genomic_DNA"/>
</dbReference>
<dbReference type="Pfam" id="PF07238">
    <property type="entry name" value="PilZ"/>
    <property type="match status" value="1"/>
</dbReference>
<evidence type="ECO:0000313" key="10">
    <source>
        <dbReference type="Proteomes" id="UP001241226"/>
    </source>
</evidence>
<feature type="domain" description="PilZ" evidence="4">
    <location>
        <begin position="115"/>
        <end position="205"/>
    </location>
</feature>
<evidence type="ECO:0000313" key="9">
    <source>
        <dbReference type="Proteomes" id="UP001140978"/>
    </source>
</evidence>
<evidence type="ECO:0000259" key="5">
    <source>
        <dbReference type="Pfam" id="PF12945"/>
    </source>
</evidence>
<dbReference type="InterPro" id="IPR009926">
    <property type="entry name" value="T3SS_YcgR_PilZN"/>
</dbReference>
<dbReference type="Proteomes" id="UP001241226">
    <property type="component" value="Chromosome 2"/>
</dbReference>
<reference evidence="6 10" key="1">
    <citation type="submission" date="2022-02" db="EMBL/GenBank/DDBJ databases">
        <title>Emergence and expansion in Europe of a Vibrio aestuarianus clonal complex pathogenic for oysters.</title>
        <authorList>
            <person name="Mesnil A."/>
            <person name="Travers M.-A."/>
        </authorList>
    </citation>
    <scope>NUCLEOTIDE SEQUENCE</scope>
    <source>
        <strain evidence="7">151-ITT-15-cp-1</strain>
        <strain evidence="6">19_064_15T1</strain>
        <strain evidence="8 10">U17</strain>
    </source>
</reference>
<organism evidence="6 9">
    <name type="scientific">Vibrio aestuarianus</name>
    <dbReference type="NCBI Taxonomy" id="28171"/>
    <lineage>
        <taxon>Bacteria</taxon>
        <taxon>Pseudomonadati</taxon>
        <taxon>Pseudomonadota</taxon>
        <taxon>Gammaproteobacteria</taxon>
        <taxon>Vibrionales</taxon>
        <taxon>Vibrionaceae</taxon>
        <taxon>Vibrio</taxon>
    </lineage>
</organism>
<feature type="domain" description="Type III secretion system flagellar brake protein YcgR PilZN" evidence="5">
    <location>
        <begin position="16"/>
        <end position="106"/>
    </location>
</feature>
<sequence length="226" mass="25580">MPIPNTNLIELLRLLKPGMKMMANIEFGPEDSYSFSTSVVGYKRDRYALLDMPTKVQEDLVMRKIVNVQVTLRGICDTEFGHILAFKSTIIRSMSKPIGLFFIRFPNHFVTKAIREHERYKLSLPATITDNERKIKAKLVDFSISGCALFITTTNDLEKETIINVKSALTPLLPSDLTSQIISIRSHENGYLVGVKFTQPIEMTPELKQEVLEHSFMAGLTSQVTL</sequence>
<dbReference type="SUPFAM" id="SSF141371">
    <property type="entry name" value="PilZ domain-like"/>
    <property type="match status" value="2"/>
</dbReference>
<dbReference type="EMBL" id="JAKNAX010000008">
    <property type="protein sequence ID" value="MDE1345699.1"/>
    <property type="molecule type" value="Genomic_DNA"/>
</dbReference>
<dbReference type="InterPro" id="IPR009875">
    <property type="entry name" value="PilZ_domain"/>
</dbReference>
<keyword evidence="1" id="KW-0973">c-di-GMP</keyword>
<keyword evidence="6" id="KW-0969">Cilium</keyword>
<keyword evidence="6" id="KW-0966">Cell projection</keyword>
<accession>A0A9X4F6E9</accession>
<proteinExistence type="predicted"/>
<dbReference type="AlphaFoldDB" id="A0A9X4F6E9"/>
<dbReference type="Gene3D" id="2.40.10.220">
    <property type="entry name" value="predicted glycosyltransferase like domains"/>
    <property type="match status" value="1"/>
</dbReference>
<dbReference type="Proteomes" id="UP001140973">
    <property type="component" value="Unassembled WGS sequence"/>
</dbReference>
<dbReference type="InterPro" id="IPR012349">
    <property type="entry name" value="Split_barrel_FMN-bd"/>
</dbReference>
<evidence type="ECO:0000313" key="8">
    <source>
        <dbReference type="EMBL" id="WGK87721.1"/>
    </source>
</evidence>